<gene>
    <name evidence="1" type="ORF">T03_1816</name>
</gene>
<dbReference type="AlphaFoldDB" id="A0A0V0YT21"/>
<organism evidence="1 2">
    <name type="scientific">Trichinella britovi</name>
    <name type="common">Parasitic roundworm</name>
    <dbReference type="NCBI Taxonomy" id="45882"/>
    <lineage>
        <taxon>Eukaryota</taxon>
        <taxon>Metazoa</taxon>
        <taxon>Ecdysozoa</taxon>
        <taxon>Nematoda</taxon>
        <taxon>Enoplea</taxon>
        <taxon>Dorylaimia</taxon>
        <taxon>Trichinellida</taxon>
        <taxon>Trichinellidae</taxon>
        <taxon>Trichinella</taxon>
    </lineage>
</organism>
<protein>
    <submittedName>
        <fullName evidence="1">Uncharacterized protein</fullName>
    </submittedName>
</protein>
<evidence type="ECO:0000313" key="2">
    <source>
        <dbReference type="Proteomes" id="UP000054653"/>
    </source>
</evidence>
<evidence type="ECO:0000313" key="1">
    <source>
        <dbReference type="EMBL" id="KRY03455.1"/>
    </source>
</evidence>
<reference evidence="1 2" key="1">
    <citation type="submission" date="2015-01" db="EMBL/GenBank/DDBJ databases">
        <title>Evolution of Trichinella species and genotypes.</title>
        <authorList>
            <person name="Korhonen P.K."/>
            <person name="Edoardo P."/>
            <person name="Giuseppe L.R."/>
            <person name="Gasser R.B."/>
        </authorList>
    </citation>
    <scope>NUCLEOTIDE SEQUENCE [LARGE SCALE GENOMIC DNA]</scope>
    <source>
        <strain evidence="1">ISS120</strain>
    </source>
</reference>
<sequence length="30" mass="3701">LSKIQSLKKQRLLKCQKQILYLPNLRWTMK</sequence>
<comment type="caution">
    <text evidence="1">The sequence shown here is derived from an EMBL/GenBank/DDBJ whole genome shotgun (WGS) entry which is preliminary data.</text>
</comment>
<dbReference type="EMBL" id="JYDI01006488">
    <property type="protein sequence ID" value="KRY03455.1"/>
    <property type="molecule type" value="Genomic_DNA"/>
</dbReference>
<dbReference type="Proteomes" id="UP000054653">
    <property type="component" value="Unassembled WGS sequence"/>
</dbReference>
<accession>A0A0V0YT21</accession>
<keyword evidence="2" id="KW-1185">Reference proteome</keyword>
<proteinExistence type="predicted"/>
<name>A0A0V0YT21_TRIBR</name>
<feature type="non-terminal residue" evidence="1">
    <location>
        <position position="1"/>
    </location>
</feature>